<dbReference type="AlphaFoldDB" id="F1YGB7"/>
<dbReference type="eggNOG" id="COG4932">
    <property type="taxonomic scope" value="Bacteria"/>
</dbReference>
<dbReference type="EMBL" id="AEUD01000003">
    <property type="protein sequence ID" value="EGD56136.1"/>
    <property type="molecule type" value="Genomic_DNA"/>
</dbReference>
<evidence type="ECO:0000259" key="1">
    <source>
        <dbReference type="Pfam" id="PF17802"/>
    </source>
</evidence>
<dbReference type="Proteomes" id="UP000035065">
    <property type="component" value="Unassembled WGS sequence"/>
</dbReference>
<evidence type="ECO:0000313" key="3">
    <source>
        <dbReference type="Proteomes" id="UP000035065"/>
    </source>
</evidence>
<dbReference type="GO" id="GO:0005975">
    <property type="term" value="P:carbohydrate metabolic process"/>
    <property type="evidence" value="ECO:0007669"/>
    <property type="project" value="UniProtKB-ARBA"/>
</dbReference>
<name>F1YGB7_9ACTN</name>
<dbReference type="InterPro" id="IPR041033">
    <property type="entry name" value="SpaA_PFL_dom_1"/>
</dbReference>
<evidence type="ECO:0000313" key="2">
    <source>
        <dbReference type="EMBL" id="EGD56136.1"/>
    </source>
</evidence>
<dbReference type="SUPFAM" id="SSF49478">
    <property type="entry name" value="Cna protein B-type domain"/>
    <property type="match status" value="1"/>
</dbReference>
<dbReference type="InterPro" id="IPR013783">
    <property type="entry name" value="Ig-like_fold"/>
</dbReference>
<dbReference type="OrthoDB" id="4378076at2"/>
<dbReference type="STRING" id="644548.SCNU_04731"/>
<accession>F1YGB7</accession>
<reference evidence="2 3" key="1">
    <citation type="journal article" date="2011" name="J. Bacteriol.">
        <title>Draft Genome Sequence of Gordonia neofelifaecis NRRL B-59395, a Cholesterol-Degrading Actinomycete.</title>
        <authorList>
            <person name="Ge F."/>
            <person name="Li W."/>
            <person name="Chen G."/>
            <person name="Liu Y."/>
            <person name="Zhang G."/>
            <person name="Yong B."/>
            <person name="Wang Q."/>
            <person name="Wang N."/>
            <person name="Huang Z."/>
            <person name="Li W."/>
            <person name="Wang J."/>
            <person name="Wu C."/>
            <person name="Xie Q."/>
            <person name="Liu G."/>
        </authorList>
    </citation>
    <scope>NUCLEOTIDE SEQUENCE [LARGE SCALE GENOMIC DNA]</scope>
    <source>
        <strain evidence="2 3">NRRL B-59395</strain>
    </source>
</reference>
<organism evidence="2 3">
    <name type="scientific">Gordonia neofelifaecis NRRL B-59395</name>
    <dbReference type="NCBI Taxonomy" id="644548"/>
    <lineage>
        <taxon>Bacteria</taxon>
        <taxon>Bacillati</taxon>
        <taxon>Actinomycetota</taxon>
        <taxon>Actinomycetes</taxon>
        <taxon>Mycobacteriales</taxon>
        <taxon>Gordoniaceae</taxon>
        <taxon>Gordonia</taxon>
    </lineage>
</organism>
<proteinExistence type="predicted"/>
<comment type="caution">
    <text evidence="2">The sequence shown here is derived from an EMBL/GenBank/DDBJ whole genome shotgun (WGS) entry which is preliminary data.</text>
</comment>
<dbReference type="RefSeq" id="WP_009678213.1">
    <property type="nucleotide sequence ID" value="NZ_AEUD01000003.1"/>
</dbReference>
<dbReference type="Gene3D" id="2.60.40.10">
    <property type="entry name" value="Immunoglobulins"/>
    <property type="match status" value="1"/>
</dbReference>
<feature type="domain" description="SpaA-like prealbumin fold" evidence="1">
    <location>
        <begin position="83"/>
        <end position="162"/>
    </location>
</feature>
<sequence>MTSGEDVSGVVIQLSAPPHRSQPITTPAQVTLPVGYFRFTVIGVPDGYRLEDPDGVYEGTIERGRDQERQIRAVANPTEPVLGTLGLTKRDRITGEPLRGAIFRVVTCSGNYAVTMTSNAQGVAYRDLAPGCYDLLEDAAPAGYQLDLTPHRVWIKRDTETDSTVYDIPVDYVAPRDPEARVPLSSVPSGRTS</sequence>
<keyword evidence="3" id="KW-1185">Reference proteome</keyword>
<gene>
    <name evidence="2" type="ORF">SCNU_04731</name>
</gene>
<dbReference type="Pfam" id="PF17802">
    <property type="entry name" value="SpaA"/>
    <property type="match status" value="1"/>
</dbReference>
<protein>
    <submittedName>
        <fullName evidence="2">Lpxtg-motif cell wall anchor domain protein</fullName>
    </submittedName>
</protein>